<organism evidence="2 3">
    <name type="scientific">Hexamita inflata</name>
    <dbReference type="NCBI Taxonomy" id="28002"/>
    <lineage>
        <taxon>Eukaryota</taxon>
        <taxon>Metamonada</taxon>
        <taxon>Diplomonadida</taxon>
        <taxon>Hexamitidae</taxon>
        <taxon>Hexamitinae</taxon>
        <taxon>Hexamita</taxon>
    </lineage>
</organism>
<dbReference type="Proteomes" id="UP001642409">
    <property type="component" value="Unassembled WGS sequence"/>
</dbReference>
<proteinExistence type="predicted"/>
<comment type="caution">
    <text evidence="2">The sequence shown here is derived from an EMBL/GenBank/DDBJ whole genome shotgun (WGS) entry which is preliminary data.</text>
</comment>
<protein>
    <submittedName>
        <fullName evidence="2">Leucine-rich_repeat domain superfamily</fullName>
    </submittedName>
</protein>
<evidence type="ECO:0000313" key="2">
    <source>
        <dbReference type="EMBL" id="CAL5970702.1"/>
    </source>
</evidence>
<dbReference type="Gene3D" id="3.80.10.10">
    <property type="entry name" value="Ribonuclease Inhibitor"/>
    <property type="match status" value="2"/>
</dbReference>
<accession>A0ABP1GJ40</accession>
<evidence type="ECO:0000313" key="3">
    <source>
        <dbReference type="Proteomes" id="UP001642409"/>
    </source>
</evidence>
<name>A0ABP1GJ40_9EUKA</name>
<dbReference type="EMBL" id="CAXDID020000001">
    <property type="protein sequence ID" value="CAL5970702.1"/>
    <property type="molecule type" value="Genomic_DNA"/>
</dbReference>
<evidence type="ECO:0000256" key="1">
    <source>
        <dbReference type="SAM" id="MobiDB-lite"/>
    </source>
</evidence>
<dbReference type="InterPro" id="IPR032675">
    <property type="entry name" value="LRR_dom_sf"/>
</dbReference>
<reference evidence="2 3" key="1">
    <citation type="submission" date="2024-07" db="EMBL/GenBank/DDBJ databases">
        <authorList>
            <person name="Akdeniz Z."/>
        </authorList>
    </citation>
    <scope>NUCLEOTIDE SEQUENCE [LARGE SCALE GENOMIC DNA]</scope>
</reference>
<keyword evidence="3" id="KW-1185">Reference proteome</keyword>
<gene>
    <name evidence="2" type="ORF">HINF_LOCUS642</name>
</gene>
<dbReference type="SUPFAM" id="SSF52047">
    <property type="entry name" value="RNI-like"/>
    <property type="match status" value="1"/>
</dbReference>
<feature type="region of interest" description="Disordered" evidence="1">
    <location>
        <begin position="505"/>
        <end position="528"/>
    </location>
</feature>
<sequence>MLCTVPYGASDEIFEIHNINQLYETIERQSYDTYNKLHLYLNYQQEVQKSLMQTTSMLRHKRAYVNINLNNGRCNDTCIEYLTQLFQLKEVTIYSLDISNSNLTQKSQISLISSKFAQLLHLDMSFMQISQQFFEQIVNFDLYFSSLSFNGIETEAIYLSNVFRKTFQLQYLQLSASRISNLTDLPKSFPSTLLSLNMSYISDVKPNADIIGSFEYIKPQQIQEINLSGIPIGHDISRLLNFLRQAETLSLNNCDLQDLSFDLISDLKRIKQLSVVGNNISKNAFQNFKMQNILTKLICNYNNIDDTDAFELENYKSFIKAINNVERKPSNYLRQKMLKTKSLDILNIQQEFQMKLQQMNETTTQFNQQNKEIGQMRSLEENDIEREMLNFSQERKTVQLNISQLEKSKQSLKTIDDIIQHSQYYFPKMIQKDIDIGLFEKWGMEETIVDDDLFEMNITLSNQEMTNTNNQIDQTHQNQIDYIIESDQINKVKEERLSQAILSPPKFKKPKSRKSVIQQQTDHHSQQIDVRELSPDVEKEIMLSQQQQEKESAVLINNESLEESMTTKSQEEIIKQSEQYIQSKNLLTSSILQLSDKQKSKLKEKIFKRLPENILSQDIEKSQLFIPVDKIMTEIIIDVQAKLKQTEKIQIMNKESVLEQFKNIGLCFACNYQINNAEKHKGHLVFKQNVLAVVSKGLFQVLDIDKDYIYVGPKDAEEVFQIKEGTEKLSIYIDAKMWKRVRETLSIWATTCTFTQEIQWEDNPLLQLLE</sequence>